<dbReference type="Proteomes" id="UP000198869">
    <property type="component" value="Unassembled WGS sequence"/>
</dbReference>
<evidence type="ECO:0000313" key="6">
    <source>
        <dbReference type="EMBL" id="SDH86542.1"/>
    </source>
</evidence>
<keyword evidence="4" id="KW-0812">Transmembrane</keyword>
<organism evidence="6 7">
    <name type="scientific">Chryseobacterium taeanense</name>
    <dbReference type="NCBI Taxonomy" id="311334"/>
    <lineage>
        <taxon>Bacteria</taxon>
        <taxon>Pseudomonadati</taxon>
        <taxon>Bacteroidota</taxon>
        <taxon>Flavobacteriia</taxon>
        <taxon>Flavobacteriales</taxon>
        <taxon>Weeksellaceae</taxon>
        <taxon>Chryseobacterium group</taxon>
        <taxon>Chryseobacterium</taxon>
    </lineage>
</organism>
<protein>
    <submittedName>
        <fullName evidence="6">Glycosyltransferase, catalytic subunit of cellulose synthase and poly-beta-1,6-N-acetylglucosamine synthase</fullName>
    </submittedName>
</protein>
<dbReference type="EMBL" id="FNDW01000002">
    <property type="protein sequence ID" value="SDH86542.1"/>
    <property type="molecule type" value="Genomic_DNA"/>
</dbReference>
<feature type="transmembrane region" description="Helical" evidence="4">
    <location>
        <begin position="23"/>
        <end position="47"/>
    </location>
</feature>
<keyword evidence="2" id="KW-0328">Glycosyltransferase</keyword>
<name>A0A1G8FWM2_9FLAO</name>
<evidence type="ECO:0000256" key="2">
    <source>
        <dbReference type="ARBA" id="ARBA00022676"/>
    </source>
</evidence>
<gene>
    <name evidence="6" type="ORF">SAMN05421846_102317</name>
</gene>
<feature type="transmembrane region" description="Helical" evidence="4">
    <location>
        <begin position="357"/>
        <end position="375"/>
    </location>
</feature>
<comment type="similarity">
    <text evidence="1">Belongs to the glycosyltransferase 2 family.</text>
</comment>
<dbReference type="GO" id="GO:0016757">
    <property type="term" value="F:glycosyltransferase activity"/>
    <property type="evidence" value="ECO:0007669"/>
    <property type="project" value="UniProtKB-KW"/>
</dbReference>
<dbReference type="AlphaFoldDB" id="A0A1G8FWM2"/>
<dbReference type="RefSeq" id="WP_228400715.1">
    <property type="nucleotide sequence ID" value="NZ_FNDW01000002.1"/>
</dbReference>
<feature type="transmembrane region" description="Helical" evidence="4">
    <location>
        <begin position="317"/>
        <end position="337"/>
    </location>
</feature>
<accession>A0A1G8FWM2</accession>
<keyword evidence="3 6" id="KW-0808">Transferase</keyword>
<keyword evidence="7" id="KW-1185">Reference proteome</keyword>
<proteinExistence type="inferred from homology"/>
<sequence>MESFWEIIFSNLRFSNWPKILNWGWYVFIIDIPRFLILEVVVLFATFRKRFLNHDKWKQANKKLMTELPLVTVLVPGHNEGKHLHKMVMSMRKQTYKNLEIIVVDDGSTDYTGIIGRSFEENGLITKFIRSEIRGGKASAANIGLKYSKGKFIVHIDADSSLEHDAIQKSLLPFYVYKNLGGVGGNLMVRNDEESLTATMQYLEYQQSISISRIVTSTLGLYKIISGAFGIFPRNILMRVGGWDVGPGLDGDLTVKIRKIGYDIHFEQTAICNTHVPVEWAKLAKQRLRWSRSLVRFRLRKHYDIWLPNKNFRWTNFFSFFENVFFGLVLDITWMVYMFRIIIENPEFLLFWLPFKYLIYLLLYFTQFIICLLIVKNKRKYLSKIIYVPLYPLYMGYFMRIVRTIAYIDEFFFYDSYKDPWNPQKTSKKAREFGA</sequence>
<dbReference type="STRING" id="311334.SAMN05421846_102317"/>
<evidence type="ECO:0000256" key="4">
    <source>
        <dbReference type="SAM" id="Phobius"/>
    </source>
</evidence>
<keyword evidence="4" id="KW-1133">Transmembrane helix</keyword>
<feature type="domain" description="Glycosyltransferase 2-like" evidence="5">
    <location>
        <begin position="72"/>
        <end position="237"/>
    </location>
</feature>
<evidence type="ECO:0000259" key="5">
    <source>
        <dbReference type="Pfam" id="PF00535"/>
    </source>
</evidence>
<dbReference type="CDD" id="cd06423">
    <property type="entry name" value="CESA_like"/>
    <property type="match status" value="1"/>
</dbReference>
<keyword evidence="4" id="KW-0472">Membrane</keyword>
<dbReference type="Gene3D" id="3.90.550.10">
    <property type="entry name" value="Spore Coat Polysaccharide Biosynthesis Protein SpsA, Chain A"/>
    <property type="match status" value="1"/>
</dbReference>
<evidence type="ECO:0000256" key="3">
    <source>
        <dbReference type="ARBA" id="ARBA00022679"/>
    </source>
</evidence>
<dbReference type="InterPro" id="IPR001173">
    <property type="entry name" value="Glyco_trans_2-like"/>
</dbReference>
<dbReference type="PANTHER" id="PTHR43630">
    <property type="entry name" value="POLY-BETA-1,6-N-ACETYL-D-GLUCOSAMINE SYNTHASE"/>
    <property type="match status" value="1"/>
</dbReference>
<dbReference type="PANTHER" id="PTHR43630:SF1">
    <property type="entry name" value="POLY-BETA-1,6-N-ACETYL-D-GLUCOSAMINE SYNTHASE"/>
    <property type="match status" value="1"/>
</dbReference>
<evidence type="ECO:0000256" key="1">
    <source>
        <dbReference type="ARBA" id="ARBA00006739"/>
    </source>
</evidence>
<evidence type="ECO:0000313" key="7">
    <source>
        <dbReference type="Proteomes" id="UP000198869"/>
    </source>
</evidence>
<dbReference type="InterPro" id="IPR029044">
    <property type="entry name" value="Nucleotide-diphossugar_trans"/>
</dbReference>
<dbReference type="SUPFAM" id="SSF53448">
    <property type="entry name" value="Nucleotide-diphospho-sugar transferases"/>
    <property type="match status" value="1"/>
</dbReference>
<reference evidence="7" key="1">
    <citation type="submission" date="2016-10" db="EMBL/GenBank/DDBJ databases">
        <authorList>
            <person name="Varghese N."/>
            <person name="Submissions S."/>
        </authorList>
    </citation>
    <scope>NUCLEOTIDE SEQUENCE [LARGE SCALE GENOMIC DNA]</scope>
    <source>
        <strain evidence="7">DSM 17071</strain>
    </source>
</reference>
<dbReference type="Pfam" id="PF00535">
    <property type="entry name" value="Glycos_transf_2"/>
    <property type="match status" value="1"/>
</dbReference>